<dbReference type="InterPro" id="IPR051448">
    <property type="entry name" value="CdaR-like_regulators"/>
</dbReference>
<proteinExistence type="inferred from homology"/>
<dbReference type="PANTHER" id="PTHR33744:SF1">
    <property type="entry name" value="DNA-BINDING TRANSCRIPTIONAL ACTIVATOR ADER"/>
    <property type="match status" value="1"/>
</dbReference>
<evidence type="ECO:0000259" key="2">
    <source>
        <dbReference type="Pfam" id="PF13556"/>
    </source>
</evidence>
<dbReference type="EMBL" id="CP062983">
    <property type="protein sequence ID" value="QPC80731.1"/>
    <property type="molecule type" value="Genomic_DNA"/>
</dbReference>
<dbReference type="KEGG" id="pmet:G4Y79_13520"/>
<dbReference type="InterPro" id="IPR041522">
    <property type="entry name" value="CdaR_GGDEF"/>
</dbReference>
<gene>
    <name evidence="4" type="ORF">G4Y79_13520</name>
</gene>
<dbReference type="Gene3D" id="1.10.10.2840">
    <property type="entry name" value="PucR C-terminal helix-turn-helix domain"/>
    <property type="match status" value="1"/>
</dbReference>
<dbReference type="InterPro" id="IPR042070">
    <property type="entry name" value="PucR_C-HTH_sf"/>
</dbReference>
<evidence type="ECO:0000259" key="3">
    <source>
        <dbReference type="Pfam" id="PF17853"/>
    </source>
</evidence>
<dbReference type="Proteomes" id="UP000594468">
    <property type="component" value="Chromosome"/>
</dbReference>
<protein>
    <submittedName>
        <fullName evidence="4">Helix-turn-helix domain-containing protein</fullName>
    </submittedName>
</protein>
<dbReference type="RefSeq" id="WP_195168806.1">
    <property type="nucleotide sequence ID" value="NZ_CP062983.1"/>
</dbReference>
<dbReference type="InterPro" id="IPR025736">
    <property type="entry name" value="PucR_C-HTH_dom"/>
</dbReference>
<keyword evidence="5" id="KW-1185">Reference proteome</keyword>
<feature type="domain" description="CdaR GGDEF-like" evidence="3">
    <location>
        <begin position="302"/>
        <end position="430"/>
    </location>
</feature>
<dbReference type="Pfam" id="PF13556">
    <property type="entry name" value="HTH_30"/>
    <property type="match status" value="1"/>
</dbReference>
<dbReference type="PANTHER" id="PTHR33744">
    <property type="entry name" value="CARBOHYDRATE DIACID REGULATOR"/>
    <property type="match status" value="1"/>
</dbReference>
<feature type="domain" description="PucR C-terminal helix-turn-helix" evidence="2">
    <location>
        <begin position="486"/>
        <end position="544"/>
    </location>
</feature>
<organism evidence="4 5">
    <name type="scientific">Phototrophicus methaneseepsis</name>
    <dbReference type="NCBI Taxonomy" id="2710758"/>
    <lineage>
        <taxon>Bacteria</taxon>
        <taxon>Bacillati</taxon>
        <taxon>Chloroflexota</taxon>
        <taxon>Candidatus Thermofontia</taxon>
        <taxon>Phototrophicales</taxon>
        <taxon>Phototrophicaceae</taxon>
        <taxon>Phototrophicus</taxon>
    </lineage>
</organism>
<evidence type="ECO:0000313" key="5">
    <source>
        <dbReference type="Proteomes" id="UP000594468"/>
    </source>
</evidence>
<comment type="similarity">
    <text evidence="1">Belongs to the CdaR family.</text>
</comment>
<dbReference type="AlphaFoldDB" id="A0A7S8ICQ7"/>
<name>A0A7S8ICQ7_9CHLR</name>
<reference evidence="4 5" key="1">
    <citation type="submission" date="2020-02" db="EMBL/GenBank/DDBJ databases">
        <authorList>
            <person name="Zheng R.K."/>
            <person name="Sun C.M."/>
        </authorList>
    </citation>
    <scope>NUCLEOTIDE SEQUENCE [LARGE SCALE GENOMIC DNA]</scope>
    <source>
        <strain evidence="5">rifampicinis</strain>
    </source>
</reference>
<dbReference type="Pfam" id="PF17853">
    <property type="entry name" value="GGDEF_2"/>
    <property type="match status" value="1"/>
</dbReference>
<evidence type="ECO:0000256" key="1">
    <source>
        <dbReference type="ARBA" id="ARBA00006754"/>
    </source>
</evidence>
<accession>A0A7S8ICQ7</accession>
<evidence type="ECO:0000313" key="4">
    <source>
        <dbReference type="EMBL" id="QPC80731.1"/>
    </source>
</evidence>
<sequence length="554" mass="60815">MVTPTSSNLTTSNKNTATLRSLLRYALPLNSTIAVGDPDTAINWAVVVRAQPASYPEIYGGELALLSMEVLRIYEARITLQNVIRTLADSGIQAIAVEGDMTQQDMDVATECGVALLMLPEGTGLASVERAVNRLIVNQSAQVNERAIDIQRQLTRLAAENRDLSSLLQVMVRATTKPMVVHDDAGVLIAQAYPAVGRRATGRNLVQSVPYSAFQKWLKGDAPTSQGTISSSPIGYTTVLKVEKRVAGYLSLLEQGDDLDEFDQLVLTYGADVCAIELAKNRAISAAVEQARGDWIQMWLSGTPADDDLLRTRAQQSGFDPNVPYVVSVFRAVSANGQTLPLESLISLVRDDMARRQVEGAVGQYVDVIVTLYPMEDASSLARIRIAIDELRQQLATRTPSGLVAAGISRPAEGLSMLRDAYREAKDAVSIAGELNDMEHTTFYGDLKLYQLLLALKERSLTNLHQFYEETLAPLVEHDERKQSDLIRTLDGFFNANGNLAKAAQDLDVHRNTLVYRLERISELTNLDLNDADNRLILHLALKVQRVLSAVRVN</sequence>